<dbReference type="InterPro" id="IPR018247">
    <property type="entry name" value="EF_Hand_1_Ca_BS"/>
</dbReference>
<dbReference type="Pfam" id="PF00353">
    <property type="entry name" value="HemolysinCabind"/>
    <property type="match status" value="3"/>
</dbReference>
<dbReference type="AlphaFoldDB" id="A0A1Y1QA44"/>
<keyword evidence="5" id="KW-0106">Calcium</keyword>
<protein>
    <recommendedName>
        <fullName evidence="6">Peptidase M10 serralysin C-terminal domain-containing protein</fullName>
    </recommendedName>
</protein>
<dbReference type="GO" id="GO:0005509">
    <property type="term" value="F:calcium ion binding"/>
    <property type="evidence" value="ECO:0007669"/>
    <property type="project" value="InterPro"/>
</dbReference>
<dbReference type="Proteomes" id="UP000192491">
    <property type="component" value="Unassembled WGS sequence"/>
</dbReference>
<organism evidence="7 8">
    <name type="scientific">Thiothrix lacustris</name>
    <dbReference type="NCBI Taxonomy" id="525917"/>
    <lineage>
        <taxon>Bacteria</taxon>
        <taxon>Pseudomonadati</taxon>
        <taxon>Pseudomonadota</taxon>
        <taxon>Gammaproteobacteria</taxon>
        <taxon>Thiotrichales</taxon>
        <taxon>Thiotrichaceae</taxon>
        <taxon>Thiothrix</taxon>
    </lineage>
</organism>
<dbReference type="PRINTS" id="PR00313">
    <property type="entry name" value="CABNDNGRPT"/>
</dbReference>
<evidence type="ECO:0000259" key="6">
    <source>
        <dbReference type="Pfam" id="PF08548"/>
    </source>
</evidence>
<dbReference type="Gene3D" id="2.150.10.10">
    <property type="entry name" value="Serralysin-like metalloprotease, C-terminal"/>
    <property type="match status" value="2"/>
</dbReference>
<evidence type="ECO:0000256" key="2">
    <source>
        <dbReference type="ARBA" id="ARBA00004613"/>
    </source>
</evidence>
<evidence type="ECO:0000256" key="1">
    <source>
        <dbReference type="ARBA" id="ARBA00001913"/>
    </source>
</evidence>
<dbReference type="PANTHER" id="PTHR38340">
    <property type="entry name" value="S-LAYER PROTEIN"/>
    <property type="match status" value="1"/>
</dbReference>
<dbReference type="InterPro" id="IPR050557">
    <property type="entry name" value="RTX_toxin/Mannuronan_C5-epim"/>
</dbReference>
<comment type="caution">
    <text evidence="7">The sequence shown here is derived from an EMBL/GenBank/DDBJ whole genome shotgun (WGS) entry which is preliminary data.</text>
</comment>
<gene>
    <name evidence="7" type="ORF">BWK73_46785</name>
</gene>
<dbReference type="InterPro" id="IPR013858">
    <property type="entry name" value="Peptidase_M10B_C"/>
</dbReference>
<keyword evidence="3" id="KW-0964">Secreted</keyword>
<dbReference type="GO" id="GO:0005615">
    <property type="term" value="C:extracellular space"/>
    <property type="evidence" value="ECO:0007669"/>
    <property type="project" value="InterPro"/>
</dbReference>
<evidence type="ECO:0000313" key="8">
    <source>
        <dbReference type="Proteomes" id="UP000192491"/>
    </source>
</evidence>
<evidence type="ECO:0000313" key="7">
    <source>
        <dbReference type="EMBL" id="OQX01232.1"/>
    </source>
</evidence>
<dbReference type="SUPFAM" id="SSF51120">
    <property type="entry name" value="beta-Roll"/>
    <property type="match status" value="3"/>
</dbReference>
<accession>A0A1Y1QA44</accession>
<sequence length="1241" mass="120905">MARILLSQNEGLNIASDNAQIVGAAGVETVVLFDQNALFKVDGVKVDQNVERVEIEAATSAYKFQAAGNVLKVFGADDKLVFEIPVNTSGTQTIAFGSGSAVVKFETSGANAGKVTVGGVAVGVTAAALPGVTVNAADASTHGAPVTPPAPVGQTFNLTVAADAVTGTAQGDTIIASDGGAFGFTPTLSAGDNLNGGAGVDTLLVATAGGAAYSGFTATNIEVLDATSDAVQTFDLSGTTGLQTVKSTNSSAATFFNQVTSLVDLEVVNLTNSAAGSNVTVQYQAPVIAGAADSMKVMLSGSNAQNITIGNTAVANAGIETVNMSSAGTNSTVAALNTNLTTLNFSGDKDVVIGAALNNTVTTINAATATGGLRVATNTANALTFTGGAGDDQVAFAANTLTLADTVVGGLGNDRIVATQANLMASASKVSGVEYVRVSDTLTGVQGADNAVNFKGSAFADANRIELAAGYNNARIDNLSATLNRVDVLNDATPTIFNALGVVTTTGSNIGTLQLEDAGTSATADTFTIGLGSDVAPRFVGATFQNAVSNAHVNAELTSGSTEVLNIISRGTASTTTGITGGGVAADTNTLNVSAGTVNINTVNISGVEDLTLTVAASSIGTINASTATGNLNLTGVTFAATGPTTVTTGTGNDTVSGSAGADTVNTGAGDDTVFGSAGKDTITVGEGADTVVYSALVQSNAANTDTITDFASGVDIIDIRGLGATTFVGTQATFALAQGALPAGGSAAPAAVFQADANTLWVDLDRNGTLDANDFRVVMSGVNSLAATSVRLASGNNITLTAPAAVLDGINPAVNAVDTATLLVPTATTPFGDTINTTVANLNGSTINGLAGTDTLVITNQVTANVALGAGGAGGTLTNIENVTLQQGSTANVTIFNGANVATTANAPAIVTLGTGGQTFTGSAGNDQVATAAAPGNDTINTGAGNDQITVQGVANATVNAGAGDDTVAMVALGATPLTSADTLNGGDGTDALIIAGNSAGSTDLNNVTNFETIAIFGNAVASTYTTVDSLVAAGATLGVGAAAAGAAITFNGAAETNGSFSIVGSGFADTITGGAGADFIFGGGGADILVGGAGADTFAFAATAATNGADTITGFTTADRLDFTAFEATANSPIVATEAGILAAANGSVFVITDIDGSIALAGGAAAGDLLSLTAVANLFAPAGVAGDNMVVIIQDGTSGNSNIYYVDNGATAPVAAAEVALVGTLTGFLGSITDAMIV</sequence>
<dbReference type="PANTHER" id="PTHR38340:SF1">
    <property type="entry name" value="S-LAYER PROTEIN"/>
    <property type="match status" value="1"/>
</dbReference>
<evidence type="ECO:0000256" key="3">
    <source>
        <dbReference type="ARBA" id="ARBA00022525"/>
    </source>
</evidence>
<evidence type="ECO:0000256" key="5">
    <source>
        <dbReference type="ARBA" id="ARBA00022837"/>
    </source>
</evidence>
<evidence type="ECO:0000256" key="4">
    <source>
        <dbReference type="ARBA" id="ARBA00022737"/>
    </source>
</evidence>
<dbReference type="PROSITE" id="PS00018">
    <property type="entry name" value="EF_HAND_1"/>
    <property type="match status" value="1"/>
</dbReference>
<proteinExistence type="predicted"/>
<comment type="subcellular location">
    <subcellularLocation>
        <location evidence="2">Secreted</location>
    </subcellularLocation>
</comment>
<dbReference type="Pfam" id="PF08548">
    <property type="entry name" value="Peptidase_M10_C"/>
    <property type="match status" value="1"/>
</dbReference>
<dbReference type="EMBL" id="MTEJ01000596">
    <property type="protein sequence ID" value="OQX01232.1"/>
    <property type="molecule type" value="Genomic_DNA"/>
</dbReference>
<comment type="cofactor">
    <cofactor evidence="1">
        <name>Ca(2+)</name>
        <dbReference type="ChEBI" id="CHEBI:29108"/>
    </cofactor>
</comment>
<dbReference type="InterPro" id="IPR011049">
    <property type="entry name" value="Serralysin-like_metalloprot_C"/>
</dbReference>
<dbReference type="PROSITE" id="PS00330">
    <property type="entry name" value="HEMOLYSIN_CALCIUM"/>
    <property type="match status" value="2"/>
</dbReference>
<name>A0A1Y1QA44_9GAMM</name>
<reference evidence="7 8" key="1">
    <citation type="submission" date="2017-01" db="EMBL/GenBank/DDBJ databases">
        <title>Novel large sulfur bacteria in the metagenomes of groundwater-fed chemosynthetic microbial mats in the Lake Huron basin.</title>
        <authorList>
            <person name="Sharrar A.M."/>
            <person name="Flood B.E."/>
            <person name="Bailey J.V."/>
            <person name="Jones D.S."/>
            <person name="Biddanda B."/>
            <person name="Ruberg S.A."/>
            <person name="Marcus D.N."/>
            <person name="Dick G.J."/>
        </authorList>
    </citation>
    <scope>NUCLEOTIDE SEQUENCE [LARGE SCALE GENOMIC DNA]</scope>
    <source>
        <strain evidence="7">A8</strain>
    </source>
</reference>
<feature type="domain" description="Peptidase M10 serralysin C-terminal" evidence="6">
    <location>
        <begin position="668"/>
        <end position="785"/>
    </location>
</feature>
<keyword evidence="4" id="KW-0677">Repeat</keyword>
<dbReference type="InterPro" id="IPR018511">
    <property type="entry name" value="Hemolysin-typ_Ca-bd_CS"/>
</dbReference>
<dbReference type="InterPro" id="IPR001343">
    <property type="entry name" value="Hemolysn_Ca-bd"/>
</dbReference>